<proteinExistence type="predicted"/>
<evidence type="ECO:0008006" key="4">
    <source>
        <dbReference type="Google" id="ProtNLM"/>
    </source>
</evidence>
<evidence type="ECO:0000313" key="3">
    <source>
        <dbReference type="Proteomes" id="UP000812982"/>
    </source>
</evidence>
<evidence type="ECO:0000313" key="2">
    <source>
        <dbReference type="EMBL" id="MBU9763217.1"/>
    </source>
</evidence>
<dbReference type="Pfam" id="PF06013">
    <property type="entry name" value="WXG100"/>
    <property type="match status" value="1"/>
</dbReference>
<dbReference type="InterPro" id="IPR010310">
    <property type="entry name" value="T7SS_ESAT-6-like"/>
</dbReference>
<gene>
    <name evidence="2" type="ORF">FR943_05075</name>
</gene>
<reference evidence="2 3" key="1">
    <citation type="journal article" date="2021" name="Sci. Rep.">
        <title>Phenotypic and genomic hallmarks of a novel, potentially pathogenic rapidly growing Mycobacterium species related to the Mycobacterium fortuitum complex.</title>
        <authorList>
            <person name="Gharbi R."/>
            <person name="Khanna V."/>
            <person name="Frigui W."/>
            <person name="Mhenni B."/>
            <person name="Brosch R."/>
            <person name="Mardassi H."/>
        </authorList>
    </citation>
    <scope>NUCLEOTIDE SEQUENCE [LARGE SCALE GENOMIC DNA]</scope>
    <source>
        <strain evidence="2 3">TNTM28</strain>
    </source>
</reference>
<comment type="caution">
    <text evidence="2">The sequence shown here is derived from an EMBL/GenBank/DDBJ whole genome shotgun (WGS) entry which is preliminary data.</text>
</comment>
<evidence type="ECO:0000256" key="1">
    <source>
        <dbReference type="SAM" id="MobiDB-lite"/>
    </source>
</evidence>
<dbReference type="EMBL" id="VOMB01000006">
    <property type="protein sequence ID" value="MBU9763217.1"/>
    <property type="molecule type" value="Genomic_DNA"/>
</dbReference>
<feature type="region of interest" description="Disordered" evidence="1">
    <location>
        <begin position="169"/>
        <end position="205"/>
    </location>
</feature>
<accession>A0ABS6KI08</accession>
<name>A0ABS6KI08_9MYCO</name>
<protein>
    <recommendedName>
        <fullName evidence="4">ESX-1 secretion-associated protein EspA/EspE-like domain-containing protein</fullName>
    </recommendedName>
</protein>
<dbReference type="Proteomes" id="UP000812982">
    <property type="component" value="Unassembled WGS sequence"/>
</dbReference>
<dbReference type="RefSeq" id="WP_217155250.1">
    <property type="nucleotide sequence ID" value="NZ_VOMB01000006.1"/>
</dbReference>
<sequence length="384" mass="41252">MLPSRSRLISWNPDSLQAASKSISSAGVSVYQAVRNLDDGCDRLPEARTWSGGAHEAATGMFAQATRRASHFQNYTEAVSEVLSRGSGLIGKARTDLLREADEIDKGELNVTDQWVVLIDPAGMSAEKAAGLQKQAESAQMEINRLLTAVGDADQETAQKLLLARTGRESGGAFNDVQMPGPRVLPPRPGDEVPDPRTPDGKTLQDITRAGDMATTVREQSETEDNLGNKITTLTMLDGSKQVITEFGGSVAYRSFPEGTVKVEHIGRNGNHISDTYTYHNKDGSTRTDITWGDGTQLSIAKDADGNCLGGVTVPGVKSGVLPDTFFTHPIPAAAGASFSGLEKQAGRGIPILSADALDNVKVRFEIRRPSNWCRNNAVRSEFR</sequence>
<organism evidence="2 3">
    <name type="scientific">[Mycobacterium] fortunisiensis</name>
    <dbReference type="NCBI Taxonomy" id="2600579"/>
    <lineage>
        <taxon>Bacteria</taxon>
        <taxon>Bacillati</taxon>
        <taxon>Actinomycetota</taxon>
        <taxon>Actinomycetes</taxon>
        <taxon>Mycobacteriales</taxon>
        <taxon>Mycobacteriaceae</taxon>
        <taxon>Mycolicibacterium</taxon>
    </lineage>
</organism>
<feature type="compositionally biased region" description="Basic and acidic residues" evidence="1">
    <location>
        <begin position="189"/>
        <end position="200"/>
    </location>
</feature>
<keyword evidence="3" id="KW-1185">Reference proteome</keyword>